<dbReference type="Gene3D" id="3.30.70.1290">
    <property type="entry name" value="Transposase IS200-like"/>
    <property type="match status" value="1"/>
</dbReference>
<accession>A0ABQ6Y3S1</accession>
<keyword evidence="2" id="KW-1185">Reference proteome</keyword>
<dbReference type="RefSeq" id="WP_159661655.1">
    <property type="nucleotide sequence ID" value="NZ_AQPF01000060.1"/>
</dbReference>
<comment type="caution">
    <text evidence="1">The sequence shown here is derived from an EMBL/GenBank/DDBJ whole genome shotgun (WGS) entry which is preliminary data.</text>
</comment>
<dbReference type="Proteomes" id="UP000771797">
    <property type="component" value="Unassembled WGS sequence"/>
</dbReference>
<evidence type="ECO:0008006" key="3">
    <source>
        <dbReference type="Google" id="ProtNLM"/>
    </source>
</evidence>
<dbReference type="EMBL" id="AQPF01000060">
    <property type="protein sequence ID" value="KAF0802831.1"/>
    <property type="molecule type" value="Genomic_DNA"/>
</dbReference>
<proteinExistence type="predicted"/>
<dbReference type="InterPro" id="IPR036515">
    <property type="entry name" value="Transposase_17_sf"/>
</dbReference>
<evidence type="ECO:0000313" key="2">
    <source>
        <dbReference type="Proteomes" id="UP000771797"/>
    </source>
</evidence>
<sequence>MPRTQRPVINGYFNYFEQCGDAMRSVFRDNLDCRRYLANLYELKLRFEVPIYAWCLLPVSASILTGPFRSSEDATEFMQSLSLFQVEPRRMTAPSTASRRWEQRFQLCQVAPGYWPLACMRYMEFLPVRAGECDMPWNYAWSSFRARMGIEPSALLDPYLGYLRMGNDEEDRRECYRLFMGRGVPDGEAATIREALLRASPLKG</sequence>
<reference evidence="1 2" key="1">
    <citation type="submission" date="2012-09" db="EMBL/GenBank/DDBJ databases">
        <title>Genome Sequence of alkane-degrading Bacterium Alcanivorax sp. 6-D-6.</title>
        <authorList>
            <person name="Lai Q."/>
            <person name="Shao Z."/>
        </authorList>
    </citation>
    <scope>NUCLEOTIDE SEQUENCE [LARGE SCALE GENOMIC DNA]</scope>
    <source>
        <strain evidence="1 2">6-D-6</strain>
    </source>
</reference>
<evidence type="ECO:0000313" key="1">
    <source>
        <dbReference type="EMBL" id="KAF0802831.1"/>
    </source>
</evidence>
<name>A0ABQ6Y3S1_9GAMM</name>
<gene>
    <name evidence="1" type="ORF">A6D6_03901</name>
</gene>
<organism evidence="1 2">
    <name type="scientific">Alcanivorax xiamenensis</name>
    <dbReference type="NCBI Taxonomy" id="1177156"/>
    <lineage>
        <taxon>Bacteria</taxon>
        <taxon>Pseudomonadati</taxon>
        <taxon>Pseudomonadota</taxon>
        <taxon>Gammaproteobacteria</taxon>
        <taxon>Oceanospirillales</taxon>
        <taxon>Alcanivoracaceae</taxon>
        <taxon>Alcanivorax</taxon>
    </lineage>
</organism>
<protein>
    <recommendedName>
        <fullName evidence="3">Transposase</fullName>
    </recommendedName>
</protein>